<name>A0A7S4N4F5_GUITH</name>
<gene>
    <name evidence="1" type="ORF">GTHE00462_LOCUS5832</name>
</gene>
<proteinExistence type="predicted"/>
<accession>A0A7S4N4F5</accession>
<protein>
    <submittedName>
        <fullName evidence="1">Uncharacterized protein</fullName>
    </submittedName>
</protein>
<dbReference type="EMBL" id="HBKN01007315">
    <property type="protein sequence ID" value="CAE2264186.1"/>
    <property type="molecule type" value="Transcribed_RNA"/>
</dbReference>
<organism evidence="1">
    <name type="scientific">Guillardia theta</name>
    <name type="common">Cryptophyte</name>
    <name type="synonym">Cryptomonas phi</name>
    <dbReference type="NCBI Taxonomy" id="55529"/>
    <lineage>
        <taxon>Eukaryota</taxon>
        <taxon>Cryptophyceae</taxon>
        <taxon>Pyrenomonadales</taxon>
        <taxon>Geminigeraceae</taxon>
        <taxon>Guillardia</taxon>
    </lineage>
</organism>
<dbReference type="AlphaFoldDB" id="A0A7S4N4F5"/>
<evidence type="ECO:0000313" key="1">
    <source>
        <dbReference type="EMBL" id="CAE2264186.1"/>
    </source>
</evidence>
<sequence length="149" mass="15902">MQQPYSYPDMSAFQPSVLPGQFPSFAQAPIQGTPIAQFPIQGAPVASFAQGAPVASYPQVLPSYGVPTIDASSYLSAPFNQPMAATTPMLPFVQSANGQPEFYLDPNQVSSGYIAEHNAIIMPKGFMTKDEYAKRRAQQEAAARAAAKA</sequence>
<reference evidence="1" key="1">
    <citation type="submission" date="2021-01" db="EMBL/GenBank/DDBJ databases">
        <authorList>
            <person name="Corre E."/>
            <person name="Pelletier E."/>
            <person name="Niang G."/>
            <person name="Scheremetjew M."/>
            <person name="Finn R."/>
            <person name="Kale V."/>
            <person name="Holt S."/>
            <person name="Cochrane G."/>
            <person name="Meng A."/>
            <person name="Brown T."/>
            <person name="Cohen L."/>
        </authorList>
    </citation>
    <scope>NUCLEOTIDE SEQUENCE</scope>
    <source>
        <strain evidence="1">CCMP 2712</strain>
    </source>
</reference>